<dbReference type="Proteomes" id="UP000255233">
    <property type="component" value="Unassembled WGS sequence"/>
</dbReference>
<dbReference type="STRING" id="880526.GCA_000427365_00942"/>
<sequence length="242" mass="25955">MTKVYAWMAAVPIALGLCGSCRQEAARYGAGDLQITVEQGENWLHDFPLFLGIGRKNAPQIAVWVEDTAGRYLTTLYASEKIATQGWVMSGGNRRKEALPVWCYARGVRYEDGLFLPTEKRPLTDAVSGATPRAGFGIGFSSGELPRRFVVKAEINHSTDFNDFYPKDAAPGTAGWSGGKMGSGQPALVYAARVDLDSGQKAFHAVLVGHSSPDGTDGTVDPDLSTLTTALGIVERITVTAR</sequence>
<evidence type="ECO:0000313" key="2">
    <source>
        <dbReference type="Proteomes" id="UP000255233"/>
    </source>
</evidence>
<proteinExistence type="predicted"/>
<reference evidence="1 2" key="1">
    <citation type="submission" date="2018-06" db="EMBL/GenBank/DDBJ databases">
        <authorList>
            <consortium name="Pathogen Informatics"/>
            <person name="Doyle S."/>
        </authorList>
    </citation>
    <scope>NUCLEOTIDE SEQUENCE [LARGE SCALE GENOMIC DNA]</scope>
    <source>
        <strain evidence="1 2">NCTC11190</strain>
    </source>
</reference>
<name>A0A379MP96_9BACT</name>
<accession>A0A379MP96</accession>
<gene>
    <name evidence="1" type="ORF">NCTC11190_00503</name>
</gene>
<dbReference type="RefSeq" id="WP_037291535.1">
    <property type="nucleotide sequence ID" value="NZ_UGVL01000001.1"/>
</dbReference>
<protein>
    <submittedName>
        <fullName evidence="1">Uncharacterized protein</fullName>
    </submittedName>
</protein>
<evidence type="ECO:0000313" key="1">
    <source>
        <dbReference type="EMBL" id="SUE33296.1"/>
    </source>
</evidence>
<keyword evidence="2" id="KW-1185">Reference proteome</keyword>
<dbReference type="EMBL" id="UGVL01000001">
    <property type="protein sequence ID" value="SUE33296.1"/>
    <property type="molecule type" value="Genomic_DNA"/>
</dbReference>
<dbReference type="AlphaFoldDB" id="A0A379MP96"/>
<organism evidence="1 2">
    <name type="scientific">Rikenella microfusus</name>
    <dbReference type="NCBI Taxonomy" id="28139"/>
    <lineage>
        <taxon>Bacteria</taxon>
        <taxon>Pseudomonadati</taxon>
        <taxon>Bacteroidota</taxon>
        <taxon>Bacteroidia</taxon>
        <taxon>Bacteroidales</taxon>
        <taxon>Rikenellaceae</taxon>
        <taxon>Rikenella</taxon>
    </lineage>
</organism>